<comment type="similarity">
    <text evidence="3">Belongs to the methyl-accepting chemotaxis (MCP) protein family.</text>
</comment>
<name>A0A1X7E0U4_9BACT</name>
<dbReference type="Gene3D" id="1.10.287.950">
    <property type="entry name" value="Methyl-accepting chemotaxis protein"/>
    <property type="match status" value="1"/>
</dbReference>
<dbReference type="CDD" id="cd06225">
    <property type="entry name" value="HAMP"/>
    <property type="match status" value="1"/>
</dbReference>
<dbReference type="STRING" id="1519643.SAMN06295933_2468"/>
<dbReference type="InterPro" id="IPR004089">
    <property type="entry name" value="MCPsignal_dom"/>
</dbReference>
<feature type="transmembrane region" description="Helical" evidence="7">
    <location>
        <begin position="12"/>
        <end position="32"/>
    </location>
</feature>
<reference evidence="11" key="1">
    <citation type="submission" date="2017-04" db="EMBL/GenBank/DDBJ databases">
        <authorList>
            <person name="Varghese N."/>
            <person name="Submissions S."/>
        </authorList>
    </citation>
    <scope>NUCLEOTIDE SEQUENCE [LARGE SCALE GENOMIC DNA]</scope>
    <source>
        <strain evidence="11">K3S</strain>
    </source>
</reference>
<dbReference type="PANTHER" id="PTHR43531:SF11">
    <property type="entry name" value="METHYL-ACCEPTING CHEMOTAXIS PROTEIN 3"/>
    <property type="match status" value="1"/>
</dbReference>
<evidence type="ECO:0000256" key="7">
    <source>
        <dbReference type="SAM" id="Phobius"/>
    </source>
</evidence>
<dbReference type="CDD" id="cd11386">
    <property type="entry name" value="MCP_signal"/>
    <property type="match status" value="1"/>
</dbReference>
<dbReference type="SMART" id="SM00304">
    <property type="entry name" value="HAMP"/>
    <property type="match status" value="1"/>
</dbReference>
<dbReference type="PRINTS" id="PR00260">
    <property type="entry name" value="CHEMTRNSDUCR"/>
</dbReference>
<evidence type="ECO:0000256" key="4">
    <source>
        <dbReference type="PROSITE-ProRule" id="PRU00284"/>
    </source>
</evidence>
<organism evidence="10 11">
    <name type="scientific">Desulfovibrio gilichinskyi</name>
    <dbReference type="NCBI Taxonomy" id="1519643"/>
    <lineage>
        <taxon>Bacteria</taxon>
        <taxon>Pseudomonadati</taxon>
        <taxon>Thermodesulfobacteriota</taxon>
        <taxon>Desulfovibrionia</taxon>
        <taxon>Desulfovibrionales</taxon>
        <taxon>Desulfovibrionaceae</taxon>
        <taxon>Desulfovibrio</taxon>
    </lineage>
</organism>
<dbReference type="GO" id="GO:0007165">
    <property type="term" value="P:signal transduction"/>
    <property type="evidence" value="ECO:0007669"/>
    <property type="project" value="UniProtKB-KW"/>
</dbReference>
<comment type="subcellular location">
    <subcellularLocation>
        <location evidence="1">Membrane</location>
    </subcellularLocation>
</comment>
<evidence type="ECO:0000313" key="11">
    <source>
        <dbReference type="Proteomes" id="UP000192906"/>
    </source>
</evidence>
<keyword evidence="7" id="KW-0472">Membrane</keyword>
<evidence type="ECO:0000256" key="5">
    <source>
        <dbReference type="SAM" id="Coils"/>
    </source>
</evidence>
<dbReference type="SUPFAM" id="SSF58104">
    <property type="entry name" value="Methyl-accepting chemotaxis protein (MCP) signaling domain"/>
    <property type="match status" value="1"/>
</dbReference>
<gene>
    <name evidence="10" type="ORF">SAMN06295933_2468</name>
</gene>
<dbReference type="Pfam" id="PF13682">
    <property type="entry name" value="CZB"/>
    <property type="match status" value="2"/>
</dbReference>
<evidence type="ECO:0000256" key="2">
    <source>
        <dbReference type="ARBA" id="ARBA00022500"/>
    </source>
</evidence>
<dbReference type="InterPro" id="IPR003660">
    <property type="entry name" value="HAMP_dom"/>
</dbReference>
<dbReference type="EMBL" id="FWZU01000004">
    <property type="protein sequence ID" value="SMF25395.1"/>
    <property type="molecule type" value="Genomic_DNA"/>
</dbReference>
<evidence type="ECO:0000313" key="10">
    <source>
        <dbReference type="EMBL" id="SMF25395.1"/>
    </source>
</evidence>
<keyword evidence="2" id="KW-0145">Chemotaxis</keyword>
<sequence>MNWKDLKLVYKFSVGFGSVIVLLIMLGVWSVLGIGDIVHNAEEVIAGNKLRGDFVQKIVDHLNWANKVNSLLTDKNINTLDVQTDPHKCGFGKWYYSDARKAAEELVPAIKPLLGKVENFHNQLHKSAILIKEKYQPVDPTLGSFLREKKLDHLKWMNTVMKELMDPDINVIDVQADDHKCGLGKWLYSSKTQEDSNKDPEYGALVSAILTPHAHLHDSVRELNRLLANGNRDAAKKYFATEVEKDAADTLAKIDKVILWHDGRLKSLDEAANIYATQTVPALKSVQEILTEVRSIVSNNIMTDEQMLHDAANTKQVIFIVVIVAAVAGIFMAWLISSGILGPLRKGLDFVREVSTGNLAAKVDLDRKDELGLLAEGMRNMVGRLREVVASVNSATENVASGSEELSGSAEDLSQGATEQAASIEEVSSSMEEMGANIRHNADNAKQTEGVAEKAQLQAEQSGKAVGEAVVAMKSIAEKIMIIEEIARQTNLLALNAAIEAARAGEHGKGFAVVAAEVRKLAERSGIAASEIRGLSASSVEVAELAGGMLKELVPSIRMTADLVQEISAASNEQNTGVTQINQAIQQLDKVIQQNASASEEMASTAEELSAQGQLLQQSMTFFKLDRGGARMLSAGSGGRTDDEDGFDRF</sequence>
<dbReference type="InterPro" id="IPR051310">
    <property type="entry name" value="MCP_chemotaxis"/>
</dbReference>
<feature type="coiled-coil region" evidence="5">
    <location>
        <begin position="581"/>
        <end position="608"/>
    </location>
</feature>
<proteinExistence type="inferred from homology"/>
<keyword evidence="5" id="KW-0175">Coiled coil</keyword>
<protein>
    <submittedName>
        <fullName evidence="10">Methyl-accepting chemotaxis sensory transducer</fullName>
    </submittedName>
</protein>
<feature type="domain" description="Methyl-accepting transducer" evidence="8">
    <location>
        <begin position="395"/>
        <end position="610"/>
    </location>
</feature>
<feature type="region of interest" description="Disordered" evidence="6">
    <location>
        <begin position="399"/>
        <end position="430"/>
    </location>
</feature>
<feature type="domain" description="HAMP" evidence="9">
    <location>
        <begin position="338"/>
        <end position="390"/>
    </location>
</feature>
<evidence type="ECO:0000259" key="8">
    <source>
        <dbReference type="PROSITE" id="PS50111"/>
    </source>
</evidence>
<dbReference type="InterPro" id="IPR025991">
    <property type="entry name" value="Chemoreceptor_zinc-bind_dom"/>
</dbReference>
<dbReference type="PROSITE" id="PS50111">
    <property type="entry name" value="CHEMOTAXIS_TRANSDUC_2"/>
    <property type="match status" value="1"/>
</dbReference>
<feature type="transmembrane region" description="Helical" evidence="7">
    <location>
        <begin position="317"/>
        <end position="336"/>
    </location>
</feature>
<evidence type="ECO:0000256" key="3">
    <source>
        <dbReference type="ARBA" id="ARBA00029447"/>
    </source>
</evidence>
<dbReference type="GO" id="GO:0004888">
    <property type="term" value="F:transmembrane signaling receptor activity"/>
    <property type="evidence" value="ECO:0007669"/>
    <property type="project" value="InterPro"/>
</dbReference>
<evidence type="ECO:0000259" key="9">
    <source>
        <dbReference type="PROSITE" id="PS50885"/>
    </source>
</evidence>
<dbReference type="OrthoDB" id="5342522at2"/>
<dbReference type="RefSeq" id="WP_085102640.1">
    <property type="nucleotide sequence ID" value="NZ_FWZU01000004.1"/>
</dbReference>
<keyword evidence="7" id="KW-0812">Transmembrane</keyword>
<dbReference type="AlphaFoldDB" id="A0A1X7E0U4"/>
<dbReference type="Proteomes" id="UP000192906">
    <property type="component" value="Unassembled WGS sequence"/>
</dbReference>
<dbReference type="InterPro" id="IPR004090">
    <property type="entry name" value="Chemotax_Me-accpt_rcpt"/>
</dbReference>
<dbReference type="GO" id="GO:0005886">
    <property type="term" value="C:plasma membrane"/>
    <property type="evidence" value="ECO:0007669"/>
    <property type="project" value="TreeGrafter"/>
</dbReference>
<dbReference type="Gene3D" id="1.20.120.30">
    <property type="entry name" value="Aspartate receptor, ligand-binding domain"/>
    <property type="match status" value="2"/>
</dbReference>
<keyword evidence="11" id="KW-1185">Reference proteome</keyword>
<dbReference type="SMART" id="SM00283">
    <property type="entry name" value="MA"/>
    <property type="match status" value="1"/>
</dbReference>
<dbReference type="PROSITE" id="PS50885">
    <property type="entry name" value="HAMP"/>
    <property type="match status" value="1"/>
</dbReference>
<evidence type="ECO:0000256" key="1">
    <source>
        <dbReference type="ARBA" id="ARBA00004370"/>
    </source>
</evidence>
<dbReference type="PANTHER" id="PTHR43531">
    <property type="entry name" value="PROTEIN ICFG"/>
    <property type="match status" value="1"/>
</dbReference>
<dbReference type="Pfam" id="PF00672">
    <property type="entry name" value="HAMP"/>
    <property type="match status" value="1"/>
</dbReference>
<feature type="compositionally biased region" description="Low complexity" evidence="6">
    <location>
        <begin position="400"/>
        <end position="414"/>
    </location>
</feature>
<accession>A0A1X7E0U4</accession>
<dbReference type="FunFam" id="1.10.287.950:FF:000001">
    <property type="entry name" value="Methyl-accepting chemotaxis sensory transducer"/>
    <property type="match status" value="1"/>
</dbReference>
<dbReference type="Pfam" id="PF00015">
    <property type="entry name" value="MCPsignal"/>
    <property type="match status" value="1"/>
</dbReference>
<keyword evidence="7" id="KW-1133">Transmembrane helix</keyword>
<evidence type="ECO:0000256" key="6">
    <source>
        <dbReference type="SAM" id="MobiDB-lite"/>
    </source>
</evidence>
<keyword evidence="4" id="KW-0807">Transducer</keyword>
<dbReference type="GO" id="GO:0006935">
    <property type="term" value="P:chemotaxis"/>
    <property type="evidence" value="ECO:0007669"/>
    <property type="project" value="UniProtKB-KW"/>
</dbReference>